<dbReference type="AlphaFoldDB" id="X0SN01"/>
<dbReference type="SUPFAM" id="SSF109998">
    <property type="entry name" value="Triger factor/SurA peptide-binding domain-like"/>
    <property type="match status" value="1"/>
</dbReference>
<dbReference type="EMBL" id="BARS01008281">
    <property type="protein sequence ID" value="GAF76491.1"/>
    <property type="molecule type" value="Genomic_DNA"/>
</dbReference>
<sequence>MNDQVLTLEEFNQQFEKIKPPRDLGRFRPEMGQQIVKHWIETELLFQEASRRGIDQSPDLLEKLEEVKKRMITLMLIQEELDKVGVSDEEIADYFERYQSRFRTPEMVRLRHILVETKEEAEEIQERLNKGEDFEELAREASTDIRTKRRGGDLSFTDRRNCQRRFGSSFANAAFSLEKGEVSQPVRSNRGAYHLIKLEEKRQAGRQTLKEVRERVERGALREKKMKTRQEFIESLRNKAEVEKNLELLGPAVGPPVIEKPLVFPPEPEPGPGLK</sequence>
<evidence type="ECO:0000313" key="8">
    <source>
        <dbReference type="EMBL" id="GAF76491.1"/>
    </source>
</evidence>
<dbReference type="Gene3D" id="3.10.50.40">
    <property type="match status" value="1"/>
</dbReference>
<organism evidence="8">
    <name type="scientific">marine sediment metagenome</name>
    <dbReference type="NCBI Taxonomy" id="412755"/>
    <lineage>
        <taxon>unclassified sequences</taxon>
        <taxon>metagenomes</taxon>
        <taxon>ecological metagenomes</taxon>
    </lineage>
</organism>
<comment type="catalytic activity">
    <reaction evidence="1">
        <text>[protein]-peptidylproline (omega=180) = [protein]-peptidylproline (omega=0)</text>
        <dbReference type="Rhea" id="RHEA:16237"/>
        <dbReference type="Rhea" id="RHEA-COMP:10747"/>
        <dbReference type="Rhea" id="RHEA-COMP:10748"/>
        <dbReference type="ChEBI" id="CHEBI:83833"/>
        <dbReference type="ChEBI" id="CHEBI:83834"/>
        <dbReference type="EC" id="5.2.1.8"/>
    </reaction>
</comment>
<dbReference type="PROSITE" id="PS01096">
    <property type="entry name" value="PPIC_PPIASE_1"/>
    <property type="match status" value="1"/>
</dbReference>
<comment type="caution">
    <text evidence="8">The sequence shown here is derived from an EMBL/GenBank/DDBJ whole genome shotgun (WGS) entry which is preliminary data.</text>
</comment>
<keyword evidence="6" id="KW-0175">Coiled coil</keyword>
<dbReference type="Pfam" id="PF13145">
    <property type="entry name" value="Rotamase_2"/>
    <property type="match status" value="1"/>
</dbReference>
<keyword evidence="5" id="KW-0413">Isomerase</keyword>
<evidence type="ECO:0000256" key="2">
    <source>
        <dbReference type="ARBA" id="ARBA00013194"/>
    </source>
</evidence>
<evidence type="ECO:0000256" key="5">
    <source>
        <dbReference type="ARBA" id="ARBA00023235"/>
    </source>
</evidence>
<feature type="coiled-coil region" evidence="6">
    <location>
        <begin position="107"/>
        <end position="134"/>
    </location>
</feature>
<keyword evidence="4" id="KW-0697">Rotamase</keyword>
<dbReference type="PROSITE" id="PS50198">
    <property type="entry name" value="PPIC_PPIASE_2"/>
    <property type="match status" value="1"/>
</dbReference>
<evidence type="ECO:0000256" key="1">
    <source>
        <dbReference type="ARBA" id="ARBA00000971"/>
    </source>
</evidence>
<dbReference type="InterPro" id="IPR000297">
    <property type="entry name" value="PPIase_PpiC"/>
</dbReference>
<dbReference type="EC" id="5.2.1.8" evidence="2"/>
<dbReference type="PANTHER" id="PTHR47245">
    <property type="entry name" value="PEPTIDYLPROLYL ISOMERASE"/>
    <property type="match status" value="1"/>
</dbReference>
<dbReference type="InterPro" id="IPR046357">
    <property type="entry name" value="PPIase_dom_sf"/>
</dbReference>
<protein>
    <recommendedName>
        <fullName evidence="2">peptidylprolyl isomerase</fullName>
        <ecNumber evidence="2">5.2.1.8</ecNumber>
    </recommendedName>
</protein>
<evidence type="ECO:0000259" key="7">
    <source>
        <dbReference type="PROSITE" id="PS50198"/>
    </source>
</evidence>
<name>X0SN01_9ZZZZ</name>
<dbReference type="Gene3D" id="1.10.8.1040">
    <property type="match status" value="1"/>
</dbReference>
<gene>
    <name evidence="8" type="ORF">S01H1_15816</name>
</gene>
<accession>X0SN01</accession>
<proteinExistence type="predicted"/>
<dbReference type="InterPro" id="IPR023058">
    <property type="entry name" value="PPIase_PpiC_CS"/>
</dbReference>
<evidence type="ECO:0000256" key="4">
    <source>
        <dbReference type="ARBA" id="ARBA00023110"/>
    </source>
</evidence>
<reference evidence="8" key="1">
    <citation type="journal article" date="2014" name="Front. Microbiol.">
        <title>High frequency of phylogenetically diverse reductive dehalogenase-homologous genes in deep subseafloor sedimentary metagenomes.</title>
        <authorList>
            <person name="Kawai M."/>
            <person name="Futagami T."/>
            <person name="Toyoda A."/>
            <person name="Takaki Y."/>
            <person name="Nishi S."/>
            <person name="Hori S."/>
            <person name="Arai W."/>
            <person name="Tsubouchi T."/>
            <person name="Morono Y."/>
            <person name="Uchiyama I."/>
            <person name="Ito T."/>
            <person name="Fujiyama A."/>
            <person name="Inagaki F."/>
            <person name="Takami H."/>
        </authorList>
    </citation>
    <scope>NUCLEOTIDE SEQUENCE</scope>
    <source>
        <strain evidence="8">Expedition CK06-06</strain>
    </source>
</reference>
<keyword evidence="3" id="KW-0732">Signal</keyword>
<evidence type="ECO:0000256" key="6">
    <source>
        <dbReference type="SAM" id="Coils"/>
    </source>
</evidence>
<dbReference type="InterPro" id="IPR027304">
    <property type="entry name" value="Trigger_fact/SurA_dom_sf"/>
</dbReference>
<evidence type="ECO:0000256" key="3">
    <source>
        <dbReference type="ARBA" id="ARBA00022729"/>
    </source>
</evidence>
<dbReference type="SUPFAM" id="SSF54534">
    <property type="entry name" value="FKBP-like"/>
    <property type="match status" value="1"/>
</dbReference>
<feature type="domain" description="PpiC" evidence="7">
    <location>
        <begin position="105"/>
        <end position="199"/>
    </location>
</feature>
<dbReference type="InterPro" id="IPR050245">
    <property type="entry name" value="PrsA_foldase"/>
</dbReference>
<dbReference type="GO" id="GO:0003755">
    <property type="term" value="F:peptidyl-prolyl cis-trans isomerase activity"/>
    <property type="evidence" value="ECO:0007669"/>
    <property type="project" value="UniProtKB-KW"/>
</dbReference>
<dbReference type="PANTHER" id="PTHR47245:SF1">
    <property type="entry name" value="FOLDASE PROTEIN PRSA"/>
    <property type="match status" value="1"/>
</dbReference>